<dbReference type="PROSITE" id="PS51186">
    <property type="entry name" value="GNAT"/>
    <property type="match status" value="1"/>
</dbReference>
<organism evidence="2 3">
    <name type="scientific">Ramlibacter alkalitolerans</name>
    <dbReference type="NCBI Taxonomy" id="2039631"/>
    <lineage>
        <taxon>Bacteria</taxon>
        <taxon>Pseudomonadati</taxon>
        <taxon>Pseudomonadota</taxon>
        <taxon>Betaproteobacteria</taxon>
        <taxon>Burkholderiales</taxon>
        <taxon>Comamonadaceae</taxon>
        <taxon>Ramlibacter</taxon>
    </lineage>
</organism>
<protein>
    <submittedName>
        <fullName evidence="2">GNAT family N-acetyltransferase</fullName>
    </submittedName>
</protein>
<gene>
    <name evidence="2" type="ORF">JI746_11485</name>
</gene>
<evidence type="ECO:0000313" key="3">
    <source>
        <dbReference type="Proteomes" id="UP000622707"/>
    </source>
</evidence>
<dbReference type="RefSeq" id="WP_201689595.1">
    <property type="nucleotide sequence ID" value="NZ_JAEQND010000006.1"/>
</dbReference>
<keyword evidence="3" id="KW-1185">Reference proteome</keyword>
<dbReference type="InterPro" id="IPR056935">
    <property type="entry name" value="Rv0428c-like_C"/>
</dbReference>
<sequence>MDEIEAIERATLAAVPPRAQESWGGWLLAFDEGTVGRCHSAAPLRHEAPAADALAAIAQRYAAHGLATVLRVPELAAFDALRAQLLSAGYLRSKPTLVQTGRVGDLAGSAGHPVDVELAATAAPEWEQVFLGEGFDPVDGASRLAILRRGTDSVFASVRAQGRTVAVGAACLHEGWCGVHGMRTRPAYRGRGLAGAVLSALARRAREGGVQRCFLQVEEGNAPARSLYAGRGFATAWGYAYWKRSL</sequence>
<dbReference type="InterPro" id="IPR000182">
    <property type="entry name" value="GNAT_dom"/>
</dbReference>
<name>A0ABS1JPD7_9BURK</name>
<dbReference type="Proteomes" id="UP000622707">
    <property type="component" value="Unassembled WGS sequence"/>
</dbReference>
<dbReference type="CDD" id="cd04301">
    <property type="entry name" value="NAT_SF"/>
    <property type="match status" value="1"/>
</dbReference>
<feature type="domain" description="N-acetyltransferase" evidence="1">
    <location>
        <begin position="114"/>
        <end position="246"/>
    </location>
</feature>
<reference evidence="2 3" key="1">
    <citation type="journal article" date="2017" name="Int. J. Syst. Evol. Microbiol.">
        <title>Ramlibacter alkalitolerans sp. nov., alkali-tolerant bacterium isolated from soil of ginseng.</title>
        <authorList>
            <person name="Lee D.H."/>
            <person name="Cha C.J."/>
        </authorList>
    </citation>
    <scope>NUCLEOTIDE SEQUENCE [LARGE SCALE GENOMIC DNA]</scope>
    <source>
        <strain evidence="2 3">KACC 19305</strain>
    </source>
</reference>
<dbReference type="SUPFAM" id="SSF55729">
    <property type="entry name" value="Acyl-CoA N-acyltransferases (Nat)"/>
    <property type="match status" value="1"/>
</dbReference>
<accession>A0ABS1JPD7</accession>
<dbReference type="Gene3D" id="3.40.630.30">
    <property type="match status" value="1"/>
</dbReference>
<dbReference type="Pfam" id="PF24553">
    <property type="entry name" value="Rv0428c_C"/>
    <property type="match status" value="1"/>
</dbReference>
<evidence type="ECO:0000313" key="2">
    <source>
        <dbReference type="EMBL" id="MBL0425731.1"/>
    </source>
</evidence>
<proteinExistence type="predicted"/>
<dbReference type="InterPro" id="IPR016181">
    <property type="entry name" value="Acyl_CoA_acyltransferase"/>
</dbReference>
<evidence type="ECO:0000259" key="1">
    <source>
        <dbReference type="PROSITE" id="PS51186"/>
    </source>
</evidence>
<comment type="caution">
    <text evidence="2">The sequence shown here is derived from an EMBL/GenBank/DDBJ whole genome shotgun (WGS) entry which is preliminary data.</text>
</comment>
<dbReference type="EMBL" id="JAEQND010000006">
    <property type="protein sequence ID" value="MBL0425731.1"/>
    <property type="molecule type" value="Genomic_DNA"/>
</dbReference>